<dbReference type="Gene3D" id="1.25.40.10">
    <property type="entry name" value="Tetratricopeptide repeat domain"/>
    <property type="match status" value="2"/>
</dbReference>
<dbReference type="InterPro" id="IPR011990">
    <property type="entry name" value="TPR-like_helical_dom_sf"/>
</dbReference>
<dbReference type="GO" id="GO:0036503">
    <property type="term" value="P:ERAD pathway"/>
    <property type="evidence" value="ECO:0007669"/>
    <property type="project" value="TreeGrafter"/>
</dbReference>
<keyword evidence="3" id="KW-0812">Transmembrane</keyword>
<evidence type="ECO:0000256" key="1">
    <source>
        <dbReference type="ARBA" id="ARBA00038101"/>
    </source>
</evidence>
<comment type="similarity">
    <text evidence="1">Belongs to the sel-1 family.</text>
</comment>
<feature type="compositionally biased region" description="Polar residues" evidence="2">
    <location>
        <begin position="930"/>
        <end position="939"/>
    </location>
</feature>
<organism evidence="5 6">
    <name type="scientific">Rhizoclosmatium globosum</name>
    <dbReference type="NCBI Taxonomy" id="329046"/>
    <lineage>
        <taxon>Eukaryota</taxon>
        <taxon>Fungi</taxon>
        <taxon>Fungi incertae sedis</taxon>
        <taxon>Chytridiomycota</taxon>
        <taxon>Chytridiomycota incertae sedis</taxon>
        <taxon>Chytridiomycetes</taxon>
        <taxon>Chytridiales</taxon>
        <taxon>Chytriomycetaceae</taxon>
        <taxon>Rhizoclosmatium</taxon>
    </lineage>
</organism>
<dbReference type="SUPFAM" id="SSF81901">
    <property type="entry name" value="HCP-like"/>
    <property type="match status" value="3"/>
</dbReference>
<dbReference type="SMART" id="SM00671">
    <property type="entry name" value="SEL1"/>
    <property type="match status" value="8"/>
</dbReference>
<dbReference type="PANTHER" id="PTHR11102:SF147">
    <property type="entry name" value="SEL1L ADAPTOR SUBUNIT OF ERAD E3 UBIQUITIN LIGASE"/>
    <property type="match status" value="1"/>
</dbReference>
<dbReference type="EMBL" id="MCGO01000070">
    <property type="protein sequence ID" value="ORY32766.1"/>
    <property type="molecule type" value="Genomic_DNA"/>
</dbReference>
<evidence type="ECO:0000256" key="2">
    <source>
        <dbReference type="SAM" id="MobiDB-lite"/>
    </source>
</evidence>
<evidence type="ECO:0000256" key="3">
    <source>
        <dbReference type="SAM" id="Phobius"/>
    </source>
</evidence>
<proteinExistence type="inferred from homology"/>
<feature type="region of interest" description="Disordered" evidence="2">
    <location>
        <begin position="906"/>
        <end position="956"/>
    </location>
</feature>
<dbReference type="InterPro" id="IPR006597">
    <property type="entry name" value="Sel1-like"/>
</dbReference>
<dbReference type="GO" id="GO:0005789">
    <property type="term" value="C:endoplasmic reticulum membrane"/>
    <property type="evidence" value="ECO:0007669"/>
    <property type="project" value="TreeGrafter"/>
</dbReference>
<reference evidence="5 6" key="1">
    <citation type="submission" date="2016-07" db="EMBL/GenBank/DDBJ databases">
        <title>Pervasive Adenine N6-methylation of Active Genes in Fungi.</title>
        <authorList>
            <consortium name="DOE Joint Genome Institute"/>
            <person name="Mondo S.J."/>
            <person name="Dannebaum R.O."/>
            <person name="Kuo R.C."/>
            <person name="Labutti K."/>
            <person name="Haridas S."/>
            <person name="Kuo A."/>
            <person name="Salamov A."/>
            <person name="Ahrendt S.R."/>
            <person name="Lipzen A."/>
            <person name="Sullivan W."/>
            <person name="Andreopoulos W.B."/>
            <person name="Clum A."/>
            <person name="Lindquist E."/>
            <person name="Daum C."/>
            <person name="Ramamoorthy G.K."/>
            <person name="Gryganskyi A."/>
            <person name="Culley D."/>
            <person name="Magnuson J.K."/>
            <person name="James T.Y."/>
            <person name="O'Malley M.A."/>
            <person name="Stajich J.E."/>
            <person name="Spatafora J.W."/>
            <person name="Visel A."/>
            <person name="Grigoriev I.V."/>
        </authorList>
    </citation>
    <scope>NUCLEOTIDE SEQUENCE [LARGE SCALE GENOMIC DNA]</scope>
    <source>
        <strain evidence="5 6">JEL800</strain>
    </source>
</reference>
<dbReference type="STRING" id="329046.A0A1Y2BDI4"/>
<protein>
    <submittedName>
        <fullName evidence="5">HCP-like protein</fullName>
    </submittedName>
</protein>
<comment type="caution">
    <text evidence="5">The sequence shown here is derived from an EMBL/GenBank/DDBJ whole genome shotgun (WGS) entry which is preliminary data.</text>
</comment>
<dbReference type="InterPro" id="IPR050767">
    <property type="entry name" value="Sel1_AlgK"/>
</dbReference>
<accession>A0A1Y2BDI4</accession>
<dbReference type="Pfam" id="PF08238">
    <property type="entry name" value="Sel1"/>
    <property type="match status" value="9"/>
</dbReference>
<keyword evidence="6" id="KW-1185">Reference proteome</keyword>
<keyword evidence="4" id="KW-0732">Signal</keyword>
<feature type="chain" id="PRO_5012350052" evidence="4">
    <location>
        <begin position="25"/>
        <end position="956"/>
    </location>
</feature>
<dbReference type="OrthoDB" id="27934at2759"/>
<evidence type="ECO:0000313" key="5">
    <source>
        <dbReference type="EMBL" id="ORY32766.1"/>
    </source>
</evidence>
<feature type="transmembrane region" description="Helical" evidence="3">
    <location>
        <begin position="863"/>
        <end position="883"/>
    </location>
</feature>
<feature type="region of interest" description="Disordered" evidence="2">
    <location>
        <begin position="50"/>
        <end position="71"/>
    </location>
</feature>
<dbReference type="AlphaFoldDB" id="A0A1Y2BDI4"/>
<feature type="compositionally biased region" description="Low complexity" evidence="2">
    <location>
        <begin position="917"/>
        <end position="929"/>
    </location>
</feature>
<gene>
    <name evidence="5" type="ORF">BCR33DRAFT_771385</name>
</gene>
<dbReference type="PANTHER" id="PTHR11102">
    <property type="entry name" value="SEL-1-LIKE PROTEIN"/>
    <property type="match status" value="1"/>
</dbReference>
<name>A0A1Y2BDI4_9FUNG</name>
<keyword evidence="3" id="KW-1133">Transmembrane helix</keyword>
<keyword evidence="3" id="KW-0472">Membrane</keyword>
<feature type="signal peptide" evidence="4">
    <location>
        <begin position="1"/>
        <end position="24"/>
    </location>
</feature>
<evidence type="ECO:0000256" key="4">
    <source>
        <dbReference type="SAM" id="SignalP"/>
    </source>
</evidence>
<sequence>MALLRIRIIVLVLVLVLSVSVVHSQEAVELERESDGQVLFRFGHLLLRQITHPNHPNHPNHLQRPPQEQNSANDAAANLLSLVFRVAGFDVDADSDAEKDSAKQEKLSQADALDQLEKNLVVARFKPPPNSNKDIVREKAVQALDAAAKEFDNQDAQLLLADMFMHSRFLHPRNVSRAIEYYSLLSTNHANPLAQRTLGLMYATGLGFKRDYAKALLYLSFAALQNDVIAHQTLAYWHSIGIATPKSCDDAVYHYKAVANKAIEMWKTGPPGGLTLPPTKIRLPESLGGIYGPGASGPGAPSKALPQSHEHQKSVRDIFEISAQEGDHSVQLELGNIYYTGTRHTKPNHKKALKYFLSAAKAYPGKKPVGEMSPTLKHKVAIASMAAGYLGTMYWRGEGVLPDPETARQWFERGEELGNGMSLNGLGMMVLEGVAGFEKDKSKALQYFTNAIQKDYPEAYVSLAELTLQIGSPDALTSSLKFFSQAAQKPPASPLTLYRLAEFHEKGLGGTPKNCATALGFYKSLVEKADWHDKSLLRAFEHTERDTPADWESAFILYLFAAERGIEVAQTNAAWMIDSGYVGGVTLNTETVGDSPAAGEVKEKDPSDPIVGGALEVHANDLYEVALVLWNRAANQGNVDARVKMGDYHYYGIGLKAFEAMEAEAIKVAGEEEVKKEEENGGKAAYDLTGFAGSLKKLAMPYLSKQNAVLSEPRFDKAALYYQVAADEASALAQWNIGYMHENGLGVAKDYPLAKRMYDMSLATNPEAYLAVHLALTQLSIKTFFAKTSAFAAQYLSREYYKKLLKKYNLIDEFEQFEKVGDEHIKGALPKSVDEHLVSVGGKGAVGGSKMTGGSEHDLFGEVAGDAVVVTVLSVIIGALFLWRRIMPVPVVRPVPVVPVVAAAPETVSGSSGSADRVVSSRSTSRSVSPARNETSNGNEGILRDEGIAGAGSSTN</sequence>
<dbReference type="Proteomes" id="UP000193642">
    <property type="component" value="Unassembled WGS sequence"/>
</dbReference>
<evidence type="ECO:0000313" key="6">
    <source>
        <dbReference type="Proteomes" id="UP000193642"/>
    </source>
</evidence>